<keyword evidence="1" id="KW-0472">Membrane</keyword>
<dbReference type="Proteomes" id="UP000230390">
    <property type="component" value="Unassembled WGS sequence"/>
</dbReference>
<keyword evidence="1" id="KW-0812">Transmembrane</keyword>
<dbReference type="Pfam" id="PF10861">
    <property type="entry name" value="DUF2784"/>
    <property type="match status" value="1"/>
</dbReference>
<comment type="caution">
    <text evidence="2">The sequence shown here is derived from an EMBL/GenBank/DDBJ whole genome shotgun (WGS) entry which is preliminary data.</text>
</comment>
<evidence type="ECO:0000313" key="3">
    <source>
        <dbReference type="Proteomes" id="UP000230390"/>
    </source>
</evidence>
<dbReference type="EMBL" id="PDOC01000009">
    <property type="protein sequence ID" value="PIL44029.1"/>
    <property type="molecule type" value="Genomic_DNA"/>
</dbReference>
<dbReference type="InterPro" id="IPR021218">
    <property type="entry name" value="DUF2784"/>
</dbReference>
<evidence type="ECO:0000256" key="1">
    <source>
        <dbReference type="SAM" id="Phobius"/>
    </source>
</evidence>
<feature type="transmembrane region" description="Helical" evidence="1">
    <location>
        <begin position="45"/>
        <end position="66"/>
    </location>
</feature>
<proteinExistence type="predicted"/>
<dbReference type="OrthoDB" id="370375at2"/>
<keyword evidence="3" id="KW-1185">Reference proteome</keyword>
<feature type="transmembrane region" description="Helical" evidence="1">
    <location>
        <begin position="12"/>
        <end position="33"/>
    </location>
</feature>
<sequence length="141" mass="16068">MTPDTYRLLANAVLFVHLGVVLFIVAGLVLILLGGKLHWRWVRNLWFRVLHLAAIGYVVAESWFGIDCPLTTLEQWLRLRAGQGAFAEDFIAHWVGQVMFYQAPPWVFTMVYSLFGLLVLASWLLVRPMPRSRQAKTATSP</sequence>
<evidence type="ECO:0000313" key="2">
    <source>
        <dbReference type="EMBL" id="PIL44029.1"/>
    </source>
</evidence>
<dbReference type="RefSeq" id="WP_099789504.1">
    <property type="nucleotide sequence ID" value="NZ_JBHLYV010000017.1"/>
</dbReference>
<feature type="transmembrane region" description="Helical" evidence="1">
    <location>
        <begin position="106"/>
        <end position="126"/>
    </location>
</feature>
<name>A0A2G8TDI5_9BURK</name>
<gene>
    <name evidence="2" type="ORF">CR105_15085</name>
</gene>
<protein>
    <recommendedName>
        <fullName evidence="4">DUF2784 domain-containing protein</fullName>
    </recommendedName>
</protein>
<reference evidence="2 3" key="1">
    <citation type="submission" date="2017-10" db="EMBL/GenBank/DDBJ databases">
        <title>Massilia psychrophilum sp. nov., a novel purple-pigmented bacterium isolated from Tianshan glacier, Xinjiang Municipality, China.</title>
        <authorList>
            <person name="Wang H."/>
        </authorList>
    </citation>
    <scope>NUCLEOTIDE SEQUENCE [LARGE SCALE GENOMIC DNA]</scope>
    <source>
        <strain evidence="2 3">JCM 30074</strain>
    </source>
</reference>
<accession>A0A2G8TDI5</accession>
<dbReference type="AlphaFoldDB" id="A0A2G8TDI5"/>
<organism evidence="2 3">
    <name type="scientific">Massilia eurypsychrophila</name>
    <dbReference type="NCBI Taxonomy" id="1485217"/>
    <lineage>
        <taxon>Bacteria</taxon>
        <taxon>Pseudomonadati</taxon>
        <taxon>Pseudomonadota</taxon>
        <taxon>Betaproteobacteria</taxon>
        <taxon>Burkholderiales</taxon>
        <taxon>Oxalobacteraceae</taxon>
        <taxon>Telluria group</taxon>
        <taxon>Massilia</taxon>
    </lineage>
</organism>
<evidence type="ECO:0008006" key="4">
    <source>
        <dbReference type="Google" id="ProtNLM"/>
    </source>
</evidence>
<keyword evidence="1" id="KW-1133">Transmembrane helix</keyword>